<proteinExistence type="predicted"/>
<accession>A0AAN7V0Z6</accession>
<comment type="caution">
    <text evidence="1">The sequence shown here is derived from an EMBL/GenBank/DDBJ whole genome shotgun (WGS) entry which is preliminary data.</text>
</comment>
<dbReference type="Proteomes" id="UP001305414">
    <property type="component" value="Unassembled WGS sequence"/>
</dbReference>
<keyword evidence="2" id="KW-1185">Reference proteome</keyword>
<protein>
    <submittedName>
        <fullName evidence="1">Uncharacterized protein</fullName>
    </submittedName>
</protein>
<evidence type="ECO:0000313" key="1">
    <source>
        <dbReference type="EMBL" id="KAK5636061.1"/>
    </source>
</evidence>
<gene>
    <name evidence="1" type="ORF">RRF57_011773</name>
</gene>
<dbReference type="AlphaFoldDB" id="A0AAN7V0Z6"/>
<evidence type="ECO:0000313" key="2">
    <source>
        <dbReference type="Proteomes" id="UP001305414"/>
    </source>
</evidence>
<organism evidence="1 2">
    <name type="scientific">Xylaria bambusicola</name>
    <dbReference type="NCBI Taxonomy" id="326684"/>
    <lineage>
        <taxon>Eukaryota</taxon>
        <taxon>Fungi</taxon>
        <taxon>Dikarya</taxon>
        <taxon>Ascomycota</taxon>
        <taxon>Pezizomycotina</taxon>
        <taxon>Sordariomycetes</taxon>
        <taxon>Xylariomycetidae</taxon>
        <taxon>Xylariales</taxon>
        <taxon>Xylariaceae</taxon>
        <taxon>Xylaria</taxon>
    </lineage>
</organism>
<sequence length="223" mass="26047">MNYPYILRNLVIHAAEHEPPARFGKGHPLSTYKPPLVEVITTIPQMCYILDYPYPSIQWPRKGLPRTAKLTITETISVGEDRGAQLIAWQVLLHGKEKPWTAVVKIYDPLYFYIYYEISFPRWVIDEAAEDYGREVMEYRHLQATRSIQELGFAPDYYGSWTFDLMPTLQDKVYKRSIRLILTRYSHGSTIQDLCTPNTFHYEEPYRLKVAAKLLKGIIKELG</sequence>
<name>A0AAN7V0Z6_9PEZI</name>
<dbReference type="EMBL" id="JAWHQM010000061">
    <property type="protein sequence ID" value="KAK5636061.1"/>
    <property type="molecule type" value="Genomic_DNA"/>
</dbReference>
<reference evidence="1 2" key="1">
    <citation type="submission" date="2023-10" db="EMBL/GenBank/DDBJ databases">
        <title>Draft genome sequence of Xylaria bambusicola isolate GMP-LS, the root and basal stem rot pathogen of sugarcane in Indonesia.</title>
        <authorList>
            <person name="Selvaraj P."/>
            <person name="Muralishankar V."/>
            <person name="Muruganantham S."/>
            <person name="Sp S."/>
            <person name="Haryani S."/>
            <person name="Lau K.J.X."/>
            <person name="Naqvi N.I."/>
        </authorList>
    </citation>
    <scope>NUCLEOTIDE SEQUENCE [LARGE SCALE GENOMIC DNA]</scope>
    <source>
        <strain evidence="1">GMP-LS</strain>
    </source>
</reference>